<dbReference type="AlphaFoldDB" id="A0A7C2K580"/>
<protein>
    <submittedName>
        <fullName evidence="3">Type I-B CRISPR-associated protein Cas7/Cst2/DevR</fullName>
    </submittedName>
</protein>
<evidence type="ECO:0000256" key="2">
    <source>
        <dbReference type="ARBA" id="ARBA00025626"/>
    </source>
</evidence>
<dbReference type="EMBL" id="DSOL01000148">
    <property type="protein sequence ID" value="HEN28043.1"/>
    <property type="molecule type" value="Genomic_DNA"/>
</dbReference>
<proteinExistence type="predicted"/>
<comment type="caution">
    <text evidence="3">The sequence shown here is derived from an EMBL/GenBank/DDBJ whole genome shotgun (WGS) entry which is preliminary data.</text>
</comment>
<dbReference type="InterPro" id="IPR010154">
    <property type="entry name" value="CRISPR-assoc_Cas7/Cst2/DevR"/>
</dbReference>
<reference evidence="3" key="1">
    <citation type="journal article" date="2020" name="mSystems">
        <title>Genome- and Community-Level Interaction Insights into Carbon Utilization and Element Cycling Functions of Hydrothermarchaeota in Hydrothermal Sediment.</title>
        <authorList>
            <person name="Zhou Z."/>
            <person name="Liu Y."/>
            <person name="Xu W."/>
            <person name="Pan J."/>
            <person name="Luo Z.H."/>
            <person name="Li M."/>
        </authorList>
    </citation>
    <scope>NUCLEOTIDE SEQUENCE [LARGE SCALE GENOMIC DNA]</scope>
    <source>
        <strain evidence="3">SpSt-34</strain>
    </source>
</reference>
<dbReference type="InterPro" id="IPR013414">
    <property type="entry name" value="Cas7/Cst2/DevR_sub_I-B/Tneap"/>
</dbReference>
<name>A0A7C2K580_UNCW3</name>
<dbReference type="NCBIfam" id="TIGR02585">
    <property type="entry name" value="cas_Cst2_DevR"/>
    <property type="match status" value="1"/>
</dbReference>
<accession>A0A7C2K580</accession>
<organism evidence="3">
    <name type="scientific">candidate division WOR-3 bacterium</name>
    <dbReference type="NCBI Taxonomy" id="2052148"/>
    <lineage>
        <taxon>Bacteria</taxon>
        <taxon>Bacteria division WOR-3</taxon>
    </lineage>
</organism>
<evidence type="ECO:0000313" key="3">
    <source>
        <dbReference type="EMBL" id="HEN28043.1"/>
    </source>
</evidence>
<dbReference type="GO" id="GO:0051607">
    <property type="term" value="P:defense response to virus"/>
    <property type="evidence" value="ECO:0007669"/>
    <property type="project" value="UniProtKB-KW"/>
</dbReference>
<gene>
    <name evidence="3" type="primary">cas7i</name>
    <name evidence="3" type="ORF">ENQ77_05200</name>
</gene>
<dbReference type="Pfam" id="PF01905">
    <property type="entry name" value="DevR"/>
    <property type="match status" value="1"/>
</dbReference>
<keyword evidence="1" id="KW-0051">Antiviral defense</keyword>
<sequence length="315" mass="36047">MPNRALISLVLKVSGNVNADAGIGTRIPLKKIITWNQEVRPFVSARCIRRCIREKLYEKGFPIDPLQMVGSKGKEQIGDIGDPVKYVDDDLFGFLKPQEPPLRRSSPIKLSHLISLRHAEVKVEFAARFPRDFISGYTVGYPAPFEIELAEWLGKLNVIISDKVGRFTDDELSDEVKKQLGEQLALPKNERIRRLSGLLEVLLWEGWNFPRGAQSPCVPEFYYAVIGLTNRFAPIFSYIDVTDEGRLDENLIGNMRKIYGQLLNKLFILDYKSGECLKYDYMRSERGVEEREEMIHLDSKSMGNLISEICNYIIQ</sequence>
<comment type="function">
    <text evidence="2">CRISPR (clustered regularly interspaced short palindromic repeat) is an adaptive immune system that provides protection against mobile genetic elements (viruses, transposable elements and conjugative plasmids). CRISPR clusters contain spacers, sequences complementary to antecedent mobile elements, and target invading nucleic acids. CRISPR clusters are transcribed and processed into CRISPR RNA (crRNA).</text>
</comment>
<evidence type="ECO:0000256" key="1">
    <source>
        <dbReference type="ARBA" id="ARBA00023118"/>
    </source>
</evidence>